<evidence type="ECO:0000259" key="1">
    <source>
        <dbReference type="Pfam" id="PF10551"/>
    </source>
</evidence>
<dbReference type="AlphaFoldDB" id="A0AAX4JBK4"/>
<accession>A0AAX4JBK4</accession>
<reference evidence="2" key="1">
    <citation type="journal article" date="2024" name="BMC Genomics">
        <title>Functional annotation of a divergent genome using sequence and structure-based similarity.</title>
        <authorList>
            <person name="Svedberg D."/>
            <person name="Winiger R.R."/>
            <person name="Berg A."/>
            <person name="Sharma H."/>
            <person name="Tellgren-Roth C."/>
            <person name="Debrunner-Vossbrinck B.A."/>
            <person name="Vossbrinck C.R."/>
            <person name="Barandun J."/>
        </authorList>
    </citation>
    <scope>NUCLEOTIDE SEQUENCE</scope>
    <source>
        <strain evidence="2">Illinois isolate</strain>
    </source>
</reference>
<keyword evidence="3" id="KW-1185">Reference proteome</keyword>
<feature type="domain" description="MULE transposase" evidence="1">
    <location>
        <begin position="45"/>
        <end position="95"/>
    </location>
</feature>
<proteinExistence type="predicted"/>
<organism evidence="2 3">
    <name type="scientific">Vairimorpha necatrix</name>
    <dbReference type="NCBI Taxonomy" id="6039"/>
    <lineage>
        <taxon>Eukaryota</taxon>
        <taxon>Fungi</taxon>
        <taxon>Fungi incertae sedis</taxon>
        <taxon>Microsporidia</taxon>
        <taxon>Nosematidae</taxon>
        <taxon>Vairimorpha</taxon>
    </lineage>
</organism>
<dbReference type="GeneID" id="90541140"/>
<dbReference type="Proteomes" id="UP001334084">
    <property type="component" value="Chromosome 4"/>
</dbReference>
<protein>
    <submittedName>
        <fullName evidence="2">MULE domain-containing protein</fullName>
    </submittedName>
</protein>
<dbReference type="Pfam" id="PF10551">
    <property type="entry name" value="MULE"/>
    <property type="match status" value="1"/>
</dbReference>
<evidence type="ECO:0000313" key="3">
    <source>
        <dbReference type="Proteomes" id="UP001334084"/>
    </source>
</evidence>
<sequence>MDIPEVLQVDFKKNRFLMFDSGMQDNDRFIIIFSEFKKSMIEKIDTSYSRAFDKCNELVTMNVENFVTDFERGLVNALRISFPEANCNGCLFHIGQAAIKEVKNEIPGLLTMQKTGIEPSTRVWRQEIQKSFFISRILDFEEWIYNLKRYEKGLFEAKKPKKRRKKLEQSLKIINIILVKST</sequence>
<dbReference type="KEGG" id="vnx:VNE69_04150"/>
<evidence type="ECO:0000313" key="2">
    <source>
        <dbReference type="EMBL" id="WUR03325.1"/>
    </source>
</evidence>
<dbReference type="EMBL" id="CP142729">
    <property type="protein sequence ID" value="WUR03325.1"/>
    <property type="molecule type" value="Genomic_DNA"/>
</dbReference>
<dbReference type="RefSeq" id="XP_065329470.1">
    <property type="nucleotide sequence ID" value="XM_065473398.1"/>
</dbReference>
<name>A0AAX4JBK4_9MICR</name>
<dbReference type="InterPro" id="IPR018289">
    <property type="entry name" value="MULE_transposase_dom"/>
</dbReference>
<gene>
    <name evidence="2" type="ORF">VNE69_04150</name>
</gene>